<reference evidence="1 2" key="1">
    <citation type="journal article" date="2013" name="Genome Announc.">
        <title>Draft Genome Sequence of Sphingobium lactosutens Strain DS20T, Isolated from a Hexachlorocyclohexane Dumpsite.</title>
        <authorList>
            <person name="Kumar R."/>
            <person name="Dwivedi V."/>
            <person name="Negi V."/>
            <person name="Khurana J.P."/>
            <person name="Lal R."/>
        </authorList>
    </citation>
    <scope>NUCLEOTIDE SEQUENCE [LARGE SCALE GENOMIC DNA]</scope>
    <source>
        <strain evidence="1 2">DS20</strain>
    </source>
</reference>
<keyword evidence="2" id="KW-1185">Reference proteome</keyword>
<proteinExistence type="predicted"/>
<protein>
    <submittedName>
        <fullName evidence="1">Uncharacterized protein</fullName>
    </submittedName>
</protein>
<dbReference type="Proteomes" id="UP000015531">
    <property type="component" value="Unassembled WGS sequence"/>
</dbReference>
<evidence type="ECO:0000313" key="2">
    <source>
        <dbReference type="Proteomes" id="UP000015531"/>
    </source>
</evidence>
<comment type="caution">
    <text evidence="1">The sequence shown here is derived from an EMBL/GenBank/DDBJ whole genome shotgun (WGS) entry which is preliminary data.</text>
</comment>
<evidence type="ECO:0000313" key="1">
    <source>
        <dbReference type="EMBL" id="EQB15734.1"/>
    </source>
</evidence>
<name>T0J1B2_9SPHN</name>
<gene>
    <name evidence="1" type="ORF">RLDS_10690</name>
</gene>
<dbReference type="EMBL" id="ATDP01000082">
    <property type="protein sequence ID" value="EQB15734.1"/>
    <property type="molecule type" value="Genomic_DNA"/>
</dbReference>
<sequence>MSKQSVTSIADAAAVADWLDQQGEHKRANDVRRICRSNVSLRNTCSLLYKDNMALRETRK</sequence>
<dbReference type="RefSeq" id="WP_021225862.1">
    <property type="nucleotide sequence ID" value="NZ_ATDP01000082.1"/>
</dbReference>
<dbReference type="AlphaFoldDB" id="T0J1B2"/>
<dbReference type="OrthoDB" id="9974153at2"/>
<accession>T0J1B2</accession>
<organism evidence="1 2">
    <name type="scientific">Sphingobium lactosutens DS20</name>
    <dbReference type="NCBI Taxonomy" id="1331060"/>
    <lineage>
        <taxon>Bacteria</taxon>
        <taxon>Pseudomonadati</taxon>
        <taxon>Pseudomonadota</taxon>
        <taxon>Alphaproteobacteria</taxon>
        <taxon>Sphingomonadales</taxon>
        <taxon>Sphingomonadaceae</taxon>
        <taxon>Sphingobium</taxon>
    </lineage>
</organism>